<dbReference type="InterPro" id="IPR050261">
    <property type="entry name" value="FrsA_esterase"/>
</dbReference>
<evidence type="ECO:0008006" key="2">
    <source>
        <dbReference type="Google" id="ProtNLM"/>
    </source>
</evidence>
<organism evidence="1">
    <name type="scientific">hydrothermal vent metagenome</name>
    <dbReference type="NCBI Taxonomy" id="652676"/>
    <lineage>
        <taxon>unclassified sequences</taxon>
        <taxon>metagenomes</taxon>
        <taxon>ecological metagenomes</taxon>
    </lineage>
</organism>
<name>A0A3B1E2G2_9ZZZZ</name>
<gene>
    <name evidence="1" type="ORF">MNBD_PLANCTO02-452</name>
</gene>
<proteinExistence type="predicted"/>
<dbReference type="AlphaFoldDB" id="A0A3B1E2G2"/>
<dbReference type="SUPFAM" id="SSF53474">
    <property type="entry name" value="alpha/beta-Hydrolases"/>
    <property type="match status" value="1"/>
</dbReference>
<sequence>MFHHPKQIFSFAFFILFGSLVLNNVFAAPRLLPKEKTPEDSRLKPLKNLQGDHLFVAPQSKAEWKRRSEKLRRRLKVANGLWLPPSKTPLNAKVYGKISRSGFTVEKVHFESLPGHFVTGLLFRPATKSKTGKHPAILSPHGHWGGGRKYDSGKRKVLWAIVNGEERFEESGRTPIVARAVQLARMGCVVFAIDMLGYADSVQIPVEVSHRYGIDKKRRTEFETKKNWGFFSTQAELRQQNIMGLQTWNCIRGLDFLSSLKDVDSKRLGVTGCSGGGTQTILTCAIDPRPVVSFPQGMVSTSMQGGCVCENASLLRIGRGNVELAALFAPKPQAMTSANDWTKEMETKGFPELKQVYFLLGKKENVDMRKMTHFKHNYNYVTRAYMYDWMNRHLKLGLKTPIVEADFKRLSIEEQNVWDKEHPSPKSDKNHERKILKWITEQSNKQLAALTPKNATSFKEYQRVVGGAVDIIIGRGLPKATEISRKKVWKKDQGDYYEFGDLLRNTKQGEEFPVISFFPKKKPWNKHVIIWVDGEGKSGMYAKDGTPQKAIQNFIANGFAVIGADLFMQGEFLKDGKPIAQASVVNNPRPSASYTFGYNHTLCAKRVHDVLTLITFVHNYKRKPVKVHLVAVNNTVNNVGVIAAAARAQAGSAIDKAIINTQGFRFESLTTYRDVNFLSGIVKYGDLPALLALSAPQPLWLVGEQEKIPAVVEACYQATGKPKNIRSTRSLKQMSLWLLKSE</sequence>
<accession>A0A3B1E2G2</accession>
<dbReference type="PANTHER" id="PTHR22946">
    <property type="entry name" value="DIENELACTONE HYDROLASE DOMAIN-CONTAINING PROTEIN-RELATED"/>
    <property type="match status" value="1"/>
</dbReference>
<dbReference type="EMBL" id="UOGL01000680">
    <property type="protein sequence ID" value="VAX42690.1"/>
    <property type="molecule type" value="Genomic_DNA"/>
</dbReference>
<protein>
    <recommendedName>
        <fullName evidence="2">Acetylxylan esterase</fullName>
    </recommendedName>
</protein>
<reference evidence="1" key="1">
    <citation type="submission" date="2018-06" db="EMBL/GenBank/DDBJ databases">
        <authorList>
            <person name="Zhirakovskaya E."/>
        </authorList>
    </citation>
    <scope>NUCLEOTIDE SEQUENCE</scope>
</reference>
<dbReference type="InterPro" id="IPR029058">
    <property type="entry name" value="AB_hydrolase_fold"/>
</dbReference>
<evidence type="ECO:0000313" key="1">
    <source>
        <dbReference type="EMBL" id="VAX42690.1"/>
    </source>
</evidence>
<dbReference type="PANTHER" id="PTHR22946:SF8">
    <property type="entry name" value="ACETYL XYLAN ESTERASE DOMAIN-CONTAINING PROTEIN"/>
    <property type="match status" value="1"/>
</dbReference>
<dbReference type="Gene3D" id="3.40.50.1820">
    <property type="entry name" value="alpha/beta hydrolase"/>
    <property type="match status" value="3"/>
</dbReference>